<dbReference type="AlphaFoldDB" id="A0A163D8L8"/>
<name>A0A163D8L8_DIDRA</name>
<accession>A0A163D8L8</accession>
<dbReference type="InterPro" id="IPR001279">
    <property type="entry name" value="Metallo-B-lactamas"/>
</dbReference>
<dbReference type="Gene3D" id="3.60.15.10">
    <property type="entry name" value="Ribonuclease Z/Hydroxyacylglutathione hydrolase-like"/>
    <property type="match status" value="1"/>
</dbReference>
<proteinExistence type="predicted"/>
<reference evidence="1 2" key="1">
    <citation type="journal article" date="2016" name="Sci. Rep.">
        <title>Draft genome sequencing and secretome analysis of fungal phytopathogen Ascochyta rabiei provides insight into the necrotrophic effector repertoire.</title>
        <authorList>
            <person name="Verma S."/>
            <person name="Gazara R.K."/>
            <person name="Nizam S."/>
            <person name="Parween S."/>
            <person name="Chattopadhyay D."/>
            <person name="Verma P.K."/>
        </authorList>
    </citation>
    <scope>NUCLEOTIDE SEQUENCE [LARGE SCALE GENOMIC DNA]</scope>
    <source>
        <strain evidence="1 2">ArDII</strain>
    </source>
</reference>
<protein>
    <submittedName>
        <fullName evidence="1">Uncharacterized protein</fullName>
    </submittedName>
</protein>
<gene>
    <name evidence="1" type="ORF">ST47_g5656</name>
</gene>
<comment type="caution">
    <text evidence="1">The sequence shown here is derived from an EMBL/GenBank/DDBJ whole genome shotgun (WGS) entry which is preliminary data.</text>
</comment>
<dbReference type="Proteomes" id="UP000076837">
    <property type="component" value="Unassembled WGS sequence"/>
</dbReference>
<organism evidence="1 2">
    <name type="scientific">Didymella rabiei</name>
    <name type="common">Chickpea ascochyta blight fungus</name>
    <name type="synonym">Mycosphaerella rabiei</name>
    <dbReference type="NCBI Taxonomy" id="5454"/>
    <lineage>
        <taxon>Eukaryota</taxon>
        <taxon>Fungi</taxon>
        <taxon>Dikarya</taxon>
        <taxon>Ascomycota</taxon>
        <taxon>Pezizomycotina</taxon>
        <taxon>Dothideomycetes</taxon>
        <taxon>Pleosporomycetidae</taxon>
        <taxon>Pleosporales</taxon>
        <taxon>Pleosporineae</taxon>
        <taxon>Didymellaceae</taxon>
        <taxon>Ascochyta</taxon>
    </lineage>
</organism>
<dbReference type="InterPro" id="IPR036866">
    <property type="entry name" value="RibonucZ/Hydroxyglut_hydro"/>
</dbReference>
<dbReference type="InterPro" id="IPR050114">
    <property type="entry name" value="UPF0173_UPF0282_UlaG_hydrolase"/>
</dbReference>
<dbReference type="PANTHER" id="PTHR43546">
    <property type="entry name" value="UPF0173 METAL-DEPENDENT HYDROLASE MJ1163-RELATED"/>
    <property type="match status" value="1"/>
</dbReference>
<evidence type="ECO:0000313" key="2">
    <source>
        <dbReference type="Proteomes" id="UP000076837"/>
    </source>
</evidence>
<sequence length="360" mass="39182">MKHLQLTPGEGTKPLKDGASVPAALPEAKETKLHPANAPDASTNASLFFVGTATTILEWEGLRILTDPNFLHAGDHVHLGPGVSATRKTNPAIDLEELPHIDAILLSHYHEDHFDKLVEDKLSRSIPIITTPHAHGCLTSKGADSFTNVHALDFWHGLMIDVKPKSVTTGPTPSLKITGMPGKHIPPGPLGAANDILGAVPPTNGWMIELGYSSPSAANADEFSSGYRAYITGDTLMVDELKEIPERYKDHNIDLMLIHLGGTTIPGPSMPLLMVTMDAKQGVELMHLIDPDVTIPIHYDDYDVFLSPLDDFKKAVEHAGWSGKVVYLDRKDQYKFLVKQEADKEQQGLAQLPEASRGTK</sequence>
<dbReference type="Pfam" id="PF12706">
    <property type="entry name" value="Lactamase_B_2"/>
    <property type="match status" value="1"/>
</dbReference>
<dbReference type="OrthoDB" id="332863at2759"/>
<dbReference type="SUPFAM" id="SSF56281">
    <property type="entry name" value="Metallo-hydrolase/oxidoreductase"/>
    <property type="match status" value="1"/>
</dbReference>
<evidence type="ECO:0000313" key="1">
    <source>
        <dbReference type="EMBL" id="KZM22990.1"/>
    </source>
</evidence>
<dbReference type="PANTHER" id="PTHR43546:SF7">
    <property type="entry name" value="METALLO-BETA-LACTAMASE DOMAIN-CONTAINING PROTEIN"/>
    <property type="match status" value="1"/>
</dbReference>
<dbReference type="EMBL" id="JYNV01000200">
    <property type="protein sequence ID" value="KZM22990.1"/>
    <property type="molecule type" value="Genomic_DNA"/>
</dbReference>
<keyword evidence="2" id="KW-1185">Reference proteome</keyword>